<dbReference type="SUPFAM" id="SSF51905">
    <property type="entry name" value="FAD/NAD(P)-binding domain"/>
    <property type="match status" value="1"/>
</dbReference>
<evidence type="ECO:0000256" key="3">
    <source>
        <dbReference type="ARBA" id="ARBA00022630"/>
    </source>
</evidence>
<accession>A0AAX3W775</accession>
<dbReference type="InterPro" id="IPR036188">
    <property type="entry name" value="FAD/NAD-bd_sf"/>
</dbReference>
<organism evidence="6 7">
    <name type="scientific">Mammaliicoccus lentus</name>
    <name type="common">Staphylococcus lentus</name>
    <dbReference type="NCBI Taxonomy" id="42858"/>
    <lineage>
        <taxon>Bacteria</taxon>
        <taxon>Bacillati</taxon>
        <taxon>Bacillota</taxon>
        <taxon>Bacilli</taxon>
        <taxon>Bacillales</taxon>
        <taxon>Staphylococcaceae</taxon>
        <taxon>Mammaliicoccus</taxon>
    </lineage>
</organism>
<dbReference type="GO" id="GO:0016491">
    <property type="term" value="F:oxidoreductase activity"/>
    <property type="evidence" value="ECO:0007669"/>
    <property type="project" value="UniProtKB-KW"/>
</dbReference>
<evidence type="ECO:0000259" key="5">
    <source>
        <dbReference type="Pfam" id="PF07992"/>
    </source>
</evidence>
<dbReference type="InterPro" id="IPR023753">
    <property type="entry name" value="FAD/NAD-binding_dom"/>
</dbReference>
<evidence type="ECO:0000313" key="6">
    <source>
        <dbReference type="EMBL" id="WHI60614.1"/>
    </source>
</evidence>
<evidence type="ECO:0000313" key="7">
    <source>
        <dbReference type="Proteomes" id="UP001223261"/>
    </source>
</evidence>
<evidence type="ECO:0000256" key="4">
    <source>
        <dbReference type="ARBA" id="ARBA00023002"/>
    </source>
</evidence>
<keyword evidence="4" id="KW-0560">Oxidoreductase</keyword>
<dbReference type="EMBL" id="CP118848">
    <property type="protein sequence ID" value="WHI60614.1"/>
    <property type="molecule type" value="Genomic_DNA"/>
</dbReference>
<comment type="subunit">
    <text evidence="2">Homodimer.</text>
</comment>
<feature type="domain" description="FAD/NAD(P)-binding" evidence="5">
    <location>
        <begin position="2"/>
        <end position="267"/>
    </location>
</feature>
<keyword evidence="3" id="KW-0285">Flavoprotein</keyword>
<dbReference type="AlphaFoldDB" id="A0AAX3W775"/>
<dbReference type="Gene3D" id="3.50.50.60">
    <property type="entry name" value="FAD/NAD(P)-binding domain"/>
    <property type="match status" value="2"/>
</dbReference>
<dbReference type="Proteomes" id="UP001223261">
    <property type="component" value="Chromosome"/>
</dbReference>
<reference evidence="6" key="1">
    <citation type="journal article" date="2023" name="Antibiotics">
        <title>Prevalence and Molecular Characterization of Methicillin-Resistant Staphylococci (MRS) and Mammaliicocci (MRM) in Dromedary Camels from Algeria: First Detection of SCCmec-mecC Hybrid in Methicillin-Resistant Mammaliicoccus lentus.</title>
        <authorList>
            <person name="Belhout C."/>
            <person name="Boyen F."/>
            <person name="Vereecke N."/>
            <person name="Theuns S."/>
            <person name="Taibi N."/>
            <person name="Stegger M."/>
            <person name="de la Fe-Rodriguez P.Y."/>
            <person name="Bouayad L."/>
            <person name="Elgroud R."/>
            <person name="Butaye P."/>
        </authorList>
    </citation>
    <scope>NUCLEOTIDE SEQUENCE</scope>
    <source>
        <strain evidence="6">7048</strain>
    </source>
</reference>
<proteinExistence type="predicted"/>
<dbReference type="InterPro" id="IPR050097">
    <property type="entry name" value="Ferredoxin-NADP_redctase_2"/>
</dbReference>
<gene>
    <name evidence="6" type="ORF">PYH69_03010</name>
</gene>
<dbReference type="PRINTS" id="PR00469">
    <property type="entry name" value="PNDRDTASEII"/>
</dbReference>
<name>A0AAX3W775_MAMLE</name>
<evidence type="ECO:0000256" key="1">
    <source>
        <dbReference type="ARBA" id="ARBA00001974"/>
    </source>
</evidence>
<protein>
    <submittedName>
        <fullName evidence="6">NAD(P)/FAD-dependent oxidoreductase</fullName>
    </submittedName>
</protein>
<dbReference type="Pfam" id="PF07992">
    <property type="entry name" value="Pyr_redox_2"/>
    <property type="match status" value="1"/>
</dbReference>
<evidence type="ECO:0000256" key="2">
    <source>
        <dbReference type="ARBA" id="ARBA00011738"/>
    </source>
</evidence>
<dbReference type="RefSeq" id="WP_282862685.1">
    <property type="nucleotide sequence ID" value="NZ_CP118848.1"/>
</dbReference>
<dbReference type="PANTHER" id="PTHR48105">
    <property type="entry name" value="THIOREDOXIN REDUCTASE 1-RELATED-RELATED"/>
    <property type="match status" value="1"/>
</dbReference>
<comment type="cofactor">
    <cofactor evidence="1">
        <name>FAD</name>
        <dbReference type="ChEBI" id="CHEBI:57692"/>
    </cofactor>
</comment>
<dbReference type="PRINTS" id="PR00368">
    <property type="entry name" value="FADPNR"/>
</dbReference>
<sequence length="303" mass="33464">MFDCIVVGGGPAGLASALTLGRALKTTLVIDNDNARNKVTQTSHAFLTQDGVTPEELREKAQSDVDKYEDVTRVQDTVEKIAKEGNTFIVKTKNETYKAKKVMLCTGLRETLPNIKGVKKIYGKSAFYCPWCDGYELRNKSLLVDVSPELVMHMAKLVSNWTNDLVISSQDFSELTEDDKSFLKKKNIKLVQGKVSEFKHDDGMINEVIYEDGTRISRNGAIISVEWDTKFSFLEELQIERDENGGIKKDDFGETSIPGLFVAGETNGAMPSQLIDSAASGNHIAKLVAMQIILEAEGETLKG</sequence>